<keyword evidence="2" id="KW-0812">Transmembrane</keyword>
<sequence>MPEKTEYTEQDKKGGKMRVQLNLGKSGGILVLLGGLLVTVLLSSAFRKRRKPTGKVDGGDENGPEKSAAAEEESGMGDDGERINGDGEEPARQGIQFILSSPSSLLNDELRIKDRDNLITVQACEEQQDSLASGCDDQEIFTNNSSIPATSCEQENSSQSFGNHHLVLEEVSLDNSSEEGTLNSGDFINIIKTDSFSTKQEEMEILRGDSDQKNTSFEHLGDFQVNEKNTDLVSNMNVPTDITTSQMEMNLEDDTAISTVQKTPTVIVNLTEKGSEKEKLHSSVMPSNEKEGEEIVDDHKSDDGDGGLYDHDGVSRNLEDRLDSTPISTAQEKPTMLVNLREVQEDIVDNDDEKVHSSVIPSNDKEGEEIVDEHEHDDGGGNDNDDDGVSNQKERSLEDNTLISTVQKKPTMLVNLREVQEDIVDIDKEKVHSSFMPSNEKEGDEIVDDHKRDDGDLYDDDGVSNQMERNLEDNTPISTMQKKPTMLVNLREVQEDIVDNVKEKGHSSVIPSNDKEGEEMVDDHKRDDCDGDVYDDDGVTNQMERNLEDNTPISTVQKKPTMLINLTEVQEDIVGNVKEKFHSSVIPSNDKEGEEIVDEHEHDDDGGNDNGNNDVVDDHNHSDDNNNGVVDGYGDGDVHNDVSNEMEIDIEEDTPISTAQKKQTMVLVVRDRDENDEEKVNLSVQPSNDKEGEENDDDYDDDDDDYSDRDGSEDISDESDDGVGTEAIWPELPEVEDSLLGLNKGPYINEETIEEDGPINAESYITVWGRVMKMDIILDRLVTYLFLSKRRTVAGTIAWLIVYSCIVAIALIFVLANFLNY</sequence>
<dbReference type="Proteomes" id="UP001152523">
    <property type="component" value="Unassembled WGS sequence"/>
</dbReference>
<feature type="region of interest" description="Disordered" evidence="1">
    <location>
        <begin position="499"/>
        <end position="554"/>
    </location>
</feature>
<keyword evidence="2" id="KW-0472">Membrane</keyword>
<feature type="transmembrane region" description="Helical" evidence="2">
    <location>
        <begin position="797"/>
        <end position="819"/>
    </location>
</feature>
<proteinExistence type="predicted"/>
<organism evidence="3 4">
    <name type="scientific">Cuscuta epithymum</name>
    <dbReference type="NCBI Taxonomy" id="186058"/>
    <lineage>
        <taxon>Eukaryota</taxon>
        <taxon>Viridiplantae</taxon>
        <taxon>Streptophyta</taxon>
        <taxon>Embryophyta</taxon>
        <taxon>Tracheophyta</taxon>
        <taxon>Spermatophyta</taxon>
        <taxon>Magnoliopsida</taxon>
        <taxon>eudicotyledons</taxon>
        <taxon>Gunneridae</taxon>
        <taxon>Pentapetalae</taxon>
        <taxon>asterids</taxon>
        <taxon>lamiids</taxon>
        <taxon>Solanales</taxon>
        <taxon>Convolvulaceae</taxon>
        <taxon>Cuscuteae</taxon>
        <taxon>Cuscuta</taxon>
        <taxon>Cuscuta subgen. Cuscuta</taxon>
    </lineage>
</organism>
<feature type="compositionally biased region" description="Acidic residues" evidence="1">
    <location>
        <begin position="529"/>
        <end position="538"/>
    </location>
</feature>
<name>A0AAV0DFS9_9ASTE</name>
<feature type="compositionally biased region" description="Acidic residues" evidence="1">
    <location>
        <begin position="691"/>
        <end position="723"/>
    </location>
</feature>
<evidence type="ECO:0000256" key="2">
    <source>
        <dbReference type="SAM" id="Phobius"/>
    </source>
</evidence>
<dbReference type="AlphaFoldDB" id="A0AAV0DFS9"/>
<keyword evidence="2" id="KW-1133">Transmembrane helix</keyword>
<feature type="compositionally biased region" description="Polar residues" evidence="1">
    <location>
        <begin position="463"/>
        <end position="482"/>
    </location>
</feature>
<feature type="region of interest" description="Disordered" evidence="1">
    <location>
        <begin position="581"/>
        <end position="726"/>
    </location>
</feature>
<accession>A0AAV0DFS9</accession>
<feature type="region of interest" description="Disordered" evidence="1">
    <location>
        <begin position="50"/>
        <end position="88"/>
    </location>
</feature>
<protein>
    <submittedName>
        <fullName evidence="3">Uncharacterized protein</fullName>
    </submittedName>
</protein>
<keyword evidence="4" id="KW-1185">Reference proteome</keyword>
<comment type="caution">
    <text evidence="3">The sequence shown here is derived from an EMBL/GenBank/DDBJ whole genome shotgun (WGS) entry which is preliminary data.</text>
</comment>
<feature type="compositionally biased region" description="Basic and acidic residues" evidence="1">
    <location>
        <begin position="79"/>
        <end position="88"/>
    </location>
</feature>
<feature type="region of interest" description="Disordered" evidence="1">
    <location>
        <begin position="273"/>
        <end position="410"/>
    </location>
</feature>
<reference evidence="3" key="1">
    <citation type="submission" date="2022-07" db="EMBL/GenBank/DDBJ databases">
        <authorList>
            <person name="Macas J."/>
            <person name="Novak P."/>
            <person name="Neumann P."/>
        </authorList>
    </citation>
    <scope>NUCLEOTIDE SEQUENCE</scope>
</reference>
<evidence type="ECO:0000313" key="3">
    <source>
        <dbReference type="EMBL" id="CAH9098679.1"/>
    </source>
</evidence>
<feature type="compositionally biased region" description="Basic and acidic residues" evidence="1">
    <location>
        <begin position="297"/>
        <end position="323"/>
    </location>
</feature>
<feature type="transmembrane region" description="Helical" evidence="2">
    <location>
        <begin position="27"/>
        <end position="46"/>
    </location>
</feature>
<evidence type="ECO:0000313" key="4">
    <source>
        <dbReference type="Proteomes" id="UP001152523"/>
    </source>
</evidence>
<gene>
    <name evidence="3" type="ORF">CEPIT_LOCUS14515</name>
</gene>
<dbReference type="EMBL" id="CAMAPF010000100">
    <property type="protein sequence ID" value="CAH9098679.1"/>
    <property type="molecule type" value="Genomic_DNA"/>
</dbReference>
<feature type="compositionally biased region" description="Polar residues" evidence="1">
    <location>
        <begin position="399"/>
        <end position="408"/>
    </location>
</feature>
<feature type="compositionally biased region" description="Acidic residues" evidence="1">
    <location>
        <begin position="644"/>
        <end position="654"/>
    </location>
</feature>
<feature type="region of interest" description="Disordered" evidence="1">
    <location>
        <begin position="430"/>
        <end position="484"/>
    </location>
</feature>
<evidence type="ECO:0000256" key="1">
    <source>
        <dbReference type="SAM" id="MobiDB-lite"/>
    </source>
</evidence>
<feature type="compositionally biased region" description="Polar residues" evidence="1">
    <location>
        <begin position="540"/>
        <end position="554"/>
    </location>
</feature>